<evidence type="ECO:0000313" key="1">
    <source>
        <dbReference type="EMBL" id="SAI84423.1"/>
    </source>
</evidence>
<evidence type="ECO:0000313" key="2">
    <source>
        <dbReference type="Proteomes" id="UP000076770"/>
    </source>
</evidence>
<protein>
    <submittedName>
        <fullName evidence="1">Uncharacterized protein</fullName>
    </submittedName>
</protein>
<accession>A0A157SZ21</accession>
<dbReference type="PATRIC" id="fig|2287.9.peg.875"/>
<organism evidence="1 2">
    <name type="scientific">Saccharolobus solfataricus</name>
    <name type="common">Sulfolobus solfataricus</name>
    <dbReference type="NCBI Taxonomy" id="2287"/>
    <lineage>
        <taxon>Archaea</taxon>
        <taxon>Thermoproteota</taxon>
        <taxon>Thermoprotei</taxon>
        <taxon>Sulfolobales</taxon>
        <taxon>Sulfolobaceae</taxon>
        <taxon>Saccharolobus</taxon>
    </lineage>
</organism>
<dbReference type="AlphaFoldDB" id="A0A157SZ21"/>
<reference evidence="2" key="1">
    <citation type="submission" date="2016-04" db="EMBL/GenBank/DDBJ databases">
        <authorList>
            <person name="Shah S.A."/>
            <person name="Garrett R.A."/>
        </authorList>
    </citation>
    <scope>NUCLEOTIDE SEQUENCE [LARGE SCALE GENOMIC DNA]</scope>
    <source>
        <strain evidence="2">ATCC 35091 / DSM 1616 / JCM 8930 / NBRC 15331 / P1</strain>
    </source>
</reference>
<dbReference type="EMBL" id="LT549890">
    <property type="protein sequence ID" value="SAI84423.1"/>
    <property type="molecule type" value="Genomic_DNA"/>
</dbReference>
<gene>
    <name evidence="1" type="ORF">SSOP1_0869</name>
</gene>
<sequence>MSVSSMAIRREILEEYDTYLKQIKLAIDSFYLVIGFLSNYDMLFDHIVLGKYRLQKYSASSNLTN</sequence>
<proteinExistence type="predicted"/>
<dbReference type="Proteomes" id="UP000076770">
    <property type="component" value="Chromosome i"/>
</dbReference>
<name>A0A157SZ21_SACSO</name>